<keyword evidence="2" id="KW-1185">Reference proteome</keyword>
<evidence type="ECO:0000313" key="2">
    <source>
        <dbReference type="Proteomes" id="UP001207626"/>
    </source>
</evidence>
<dbReference type="EMBL" id="JAMDLW010000002">
    <property type="protein sequence ID" value="MCY9518599.1"/>
    <property type="molecule type" value="Genomic_DNA"/>
</dbReference>
<gene>
    <name evidence="1" type="ORF">M5X09_02775</name>
</gene>
<name>A0ABT4DML8_9BACL</name>
<protein>
    <submittedName>
        <fullName evidence="1">Uncharacterized protein</fullName>
    </submittedName>
</protein>
<dbReference type="RefSeq" id="WP_087433557.1">
    <property type="nucleotide sequence ID" value="NZ_JAMDLV010000020.1"/>
</dbReference>
<organism evidence="1 2">
    <name type="scientific">Paenibacillus apiarius</name>
    <dbReference type="NCBI Taxonomy" id="46240"/>
    <lineage>
        <taxon>Bacteria</taxon>
        <taxon>Bacillati</taxon>
        <taxon>Bacillota</taxon>
        <taxon>Bacilli</taxon>
        <taxon>Bacillales</taxon>
        <taxon>Paenibacillaceae</taxon>
        <taxon>Paenibacillus</taxon>
    </lineage>
</organism>
<comment type="caution">
    <text evidence="1">The sequence shown here is derived from an EMBL/GenBank/DDBJ whole genome shotgun (WGS) entry which is preliminary data.</text>
</comment>
<reference evidence="1 2" key="1">
    <citation type="submission" date="2022-05" db="EMBL/GenBank/DDBJ databases">
        <title>Genome Sequencing of Bee-Associated Microbes.</title>
        <authorList>
            <person name="Dunlap C."/>
        </authorList>
    </citation>
    <scope>NUCLEOTIDE SEQUENCE [LARGE SCALE GENOMIC DNA]</scope>
    <source>
        <strain evidence="1 2">NRRL NRS-1438</strain>
    </source>
</reference>
<sequence length="131" mass="14803">MKMVQLGFVLLALFMFTGTIIYNTSDPSASLQLSESMKDTYRSVAWHSLDEAEQVDAINHWKEADVSFRKNEHLEIFPAGKAQAHIFEKIKDKVEHWITVTFRTTRGKLLGPITVVIHPGSGEVVGYVARK</sequence>
<evidence type="ECO:0000313" key="1">
    <source>
        <dbReference type="EMBL" id="MCY9518599.1"/>
    </source>
</evidence>
<dbReference type="Proteomes" id="UP001207626">
    <property type="component" value="Unassembled WGS sequence"/>
</dbReference>
<accession>A0ABT4DML8</accession>
<proteinExistence type="predicted"/>